<dbReference type="Proteomes" id="UP001162162">
    <property type="component" value="Unassembled WGS sequence"/>
</dbReference>
<dbReference type="Pfam" id="PF01694">
    <property type="entry name" value="Rhomboid"/>
    <property type="match status" value="1"/>
</dbReference>
<evidence type="ECO:0000313" key="9">
    <source>
        <dbReference type="Proteomes" id="UP001162162"/>
    </source>
</evidence>
<organism evidence="8 9">
    <name type="scientific">Aromia moschata</name>
    <dbReference type="NCBI Taxonomy" id="1265417"/>
    <lineage>
        <taxon>Eukaryota</taxon>
        <taxon>Metazoa</taxon>
        <taxon>Ecdysozoa</taxon>
        <taxon>Arthropoda</taxon>
        <taxon>Hexapoda</taxon>
        <taxon>Insecta</taxon>
        <taxon>Pterygota</taxon>
        <taxon>Neoptera</taxon>
        <taxon>Endopterygota</taxon>
        <taxon>Coleoptera</taxon>
        <taxon>Polyphaga</taxon>
        <taxon>Cucujiformia</taxon>
        <taxon>Chrysomeloidea</taxon>
        <taxon>Cerambycidae</taxon>
        <taxon>Cerambycinae</taxon>
        <taxon>Callichromatini</taxon>
        <taxon>Aromia</taxon>
    </lineage>
</organism>
<feature type="transmembrane region" description="Helical" evidence="6">
    <location>
        <begin position="149"/>
        <end position="170"/>
    </location>
</feature>
<evidence type="ECO:0000256" key="3">
    <source>
        <dbReference type="ARBA" id="ARBA00022692"/>
    </source>
</evidence>
<protein>
    <recommendedName>
        <fullName evidence="7">Peptidase S54 rhomboid domain-containing protein</fullName>
    </recommendedName>
</protein>
<evidence type="ECO:0000256" key="4">
    <source>
        <dbReference type="ARBA" id="ARBA00022989"/>
    </source>
</evidence>
<feature type="transmembrane region" description="Helical" evidence="6">
    <location>
        <begin position="91"/>
        <end position="112"/>
    </location>
</feature>
<reference evidence="8" key="1">
    <citation type="journal article" date="2023" name="Insect Mol. Biol.">
        <title>Genome sequencing provides insights into the evolution of gene families encoding plant cell wall-degrading enzymes in longhorned beetles.</title>
        <authorList>
            <person name="Shin N.R."/>
            <person name="Okamura Y."/>
            <person name="Kirsch R."/>
            <person name="Pauchet Y."/>
        </authorList>
    </citation>
    <scope>NUCLEOTIDE SEQUENCE</scope>
    <source>
        <strain evidence="8">AMC_N1</strain>
    </source>
</reference>
<comment type="caution">
    <text evidence="8">The sequence shown here is derived from an EMBL/GenBank/DDBJ whole genome shotgun (WGS) entry which is preliminary data.</text>
</comment>
<keyword evidence="9" id="KW-1185">Reference proteome</keyword>
<feature type="domain" description="Peptidase S54 rhomboid" evidence="7">
    <location>
        <begin position="28"/>
        <end position="171"/>
    </location>
</feature>
<evidence type="ECO:0000256" key="6">
    <source>
        <dbReference type="SAM" id="Phobius"/>
    </source>
</evidence>
<dbReference type="PANTHER" id="PTHR45840:SF10">
    <property type="entry name" value="RHOMBOID PROTEASE"/>
    <property type="match status" value="1"/>
</dbReference>
<dbReference type="Gene3D" id="1.20.1540.10">
    <property type="entry name" value="Rhomboid-like"/>
    <property type="match status" value="1"/>
</dbReference>
<evidence type="ECO:0000259" key="7">
    <source>
        <dbReference type="Pfam" id="PF01694"/>
    </source>
</evidence>
<comment type="similarity">
    <text evidence="2">Belongs to the peptidase S54 family.</text>
</comment>
<dbReference type="EMBL" id="JAPWTK010000469">
    <property type="protein sequence ID" value="KAJ8939775.1"/>
    <property type="molecule type" value="Genomic_DNA"/>
</dbReference>
<dbReference type="InterPro" id="IPR035952">
    <property type="entry name" value="Rhomboid-like_sf"/>
</dbReference>
<dbReference type="FunFam" id="1.20.1540.10:FF:000050">
    <property type="entry name" value="Rhomboid-like protein"/>
    <property type="match status" value="1"/>
</dbReference>
<evidence type="ECO:0000313" key="8">
    <source>
        <dbReference type="EMBL" id="KAJ8939775.1"/>
    </source>
</evidence>
<keyword evidence="5 6" id="KW-0472">Membrane</keyword>
<dbReference type="InterPro" id="IPR051739">
    <property type="entry name" value="Rhomboid_IM_Serine_Proteases"/>
</dbReference>
<feature type="transmembrane region" description="Helical" evidence="6">
    <location>
        <begin position="67"/>
        <end position="85"/>
    </location>
</feature>
<dbReference type="GO" id="GO:0004252">
    <property type="term" value="F:serine-type endopeptidase activity"/>
    <property type="evidence" value="ECO:0007669"/>
    <property type="project" value="InterPro"/>
</dbReference>
<accession>A0AAV8XMJ0</accession>
<proteinExistence type="inferred from homology"/>
<keyword evidence="4 6" id="KW-1133">Transmembrane helix</keyword>
<keyword evidence="3 6" id="KW-0812">Transmembrane</keyword>
<feature type="transmembrane region" description="Helical" evidence="6">
    <location>
        <begin position="43"/>
        <end position="60"/>
    </location>
</feature>
<dbReference type="GO" id="GO:0016020">
    <property type="term" value="C:membrane"/>
    <property type="evidence" value="ECO:0007669"/>
    <property type="project" value="UniProtKB-SubCell"/>
</dbReference>
<evidence type="ECO:0000256" key="2">
    <source>
        <dbReference type="ARBA" id="ARBA00009045"/>
    </source>
</evidence>
<name>A0AAV8XMJ0_9CUCU</name>
<comment type="subcellular location">
    <subcellularLocation>
        <location evidence="1">Membrane</location>
        <topology evidence="1">Multi-pass membrane protein</topology>
    </subcellularLocation>
</comment>
<dbReference type="PANTHER" id="PTHR45840">
    <property type="entry name" value="RHOMBOID-RELATED PROTEIN"/>
    <property type="match status" value="1"/>
</dbReference>
<dbReference type="SUPFAM" id="SSF144091">
    <property type="entry name" value="Rhomboid-like"/>
    <property type="match status" value="1"/>
</dbReference>
<evidence type="ECO:0000256" key="1">
    <source>
        <dbReference type="ARBA" id="ARBA00004141"/>
    </source>
</evidence>
<sequence>MGPGTIIYHAFSNNDVNKALRFEPSKVDQIWRFVTYMLVHDDWYHLILNVVIQCIFALLLENRQSHLRVLLLYILGGISGVLGASCVHPDLVIGASAGVYALLISNVADIVLNHGNLKYKIYRITSIAIMVLFDVIYDMVHIYSKKEPLISWEAHFVGGLAGLLLGLVLYRDDDEKPSKTSKINRALFWTGLILYIALVISFLLLMIQIKRCTPVDTIYVRYVYFC</sequence>
<dbReference type="AlphaFoldDB" id="A0AAV8XMJ0"/>
<dbReference type="InterPro" id="IPR022764">
    <property type="entry name" value="Peptidase_S54_rhomboid_dom"/>
</dbReference>
<feature type="transmembrane region" description="Helical" evidence="6">
    <location>
        <begin position="124"/>
        <end position="143"/>
    </location>
</feature>
<evidence type="ECO:0000256" key="5">
    <source>
        <dbReference type="ARBA" id="ARBA00023136"/>
    </source>
</evidence>
<feature type="transmembrane region" description="Helical" evidence="6">
    <location>
        <begin position="186"/>
        <end position="207"/>
    </location>
</feature>
<gene>
    <name evidence="8" type="ORF">NQ318_023350</name>
</gene>